<dbReference type="Gene3D" id="3.40.190.10">
    <property type="entry name" value="Periplasmic binding protein-like II"/>
    <property type="match status" value="2"/>
</dbReference>
<dbReference type="InterPro" id="IPR036388">
    <property type="entry name" value="WH-like_DNA-bd_sf"/>
</dbReference>
<evidence type="ECO:0000256" key="2">
    <source>
        <dbReference type="ARBA" id="ARBA00023015"/>
    </source>
</evidence>
<dbReference type="SUPFAM" id="SSF53850">
    <property type="entry name" value="Periplasmic binding protein-like II"/>
    <property type="match status" value="1"/>
</dbReference>
<dbReference type="InterPro" id="IPR005119">
    <property type="entry name" value="LysR_subst-bd"/>
</dbReference>
<feature type="domain" description="HTH lysR-type" evidence="5">
    <location>
        <begin position="13"/>
        <end position="68"/>
    </location>
</feature>
<dbReference type="RefSeq" id="WP_359980823.1">
    <property type="nucleotide sequence ID" value="NZ_JBEZLS010000010.1"/>
</dbReference>
<dbReference type="SUPFAM" id="SSF46785">
    <property type="entry name" value="Winged helix' DNA-binding domain"/>
    <property type="match status" value="1"/>
</dbReference>
<organism evidence="6 7">
    <name type="scientific">Streptomyces griseoloalbus</name>
    <dbReference type="NCBI Taxonomy" id="67303"/>
    <lineage>
        <taxon>Bacteria</taxon>
        <taxon>Bacillati</taxon>
        <taxon>Actinomycetota</taxon>
        <taxon>Actinomycetes</taxon>
        <taxon>Kitasatosporales</taxon>
        <taxon>Streptomycetaceae</taxon>
        <taxon>Streptomyces</taxon>
    </lineage>
</organism>
<evidence type="ECO:0000256" key="1">
    <source>
        <dbReference type="ARBA" id="ARBA00009437"/>
    </source>
</evidence>
<name>A0ABV3E7J6_9ACTN</name>
<keyword evidence="3" id="KW-0238">DNA-binding</keyword>
<comment type="caution">
    <text evidence="6">The sequence shown here is derived from an EMBL/GenBank/DDBJ whole genome shotgun (WGS) entry which is preliminary data.</text>
</comment>
<dbReference type="PANTHER" id="PTHR30126">
    <property type="entry name" value="HTH-TYPE TRANSCRIPTIONAL REGULATOR"/>
    <property type="match status" value="1"/>
</dbReference>
<keyword evidence="4" id="KW-0804">Transcription</keyword>
<dbReference type="CDD" id="cd05466">
    <property type="entry name" value="PBP2_LTTR_substrate"/>
    <property type="match status" value="1"/>
</dbReference>
<dbReference type="EMBL" id="JBEZLS010000010">
    <property type="protein sequence ID" value="MEU9352514.1"/>
    <property type="molecule type" value="Genomic_DNA"/>
</dbReference>
<dbReference type="InterPro" id="IPR000847">
    <property type="entry name" value="LysR_HTH_N"/>
</dbReference>
<dbReference type="Pfam" id="PF03466">
    <property type="entry name" value="LysR_substrate"/>
    <property type="match status" value="1"/>
</dbReference>
<reference evidence="6 7" key="1">
    <citation type="submission" date="2024-06" db="EMBL/GenBank/DDBJ databases">
        <title>The Natural Products Discovery Center: Release of the First 8490 Sequenced Strains for Exploring Actinobacteria Biosynthetic Diversity.</title>
        <authorList>
            <person name="Kalkreuter E."/>
            <person name="Kautsar S.A."/>
            <person name="Yang D."/>
            <person name="Bader C.D."/>
            <person name="Teijaro C.N."/>
            <person name="Fluegel L."/>
            <person name="Davis C.M."/>
            <person name="Simpson J.R."/>
            <person name="Lauterbach L."/>
            <person name="Steele A.D."/>
            <person name="Gui C."/>
            <person name="Meng S."/>
            <person name="Li G."/>
            <person name="Viehrig K."/>
            <person name="Ye F."/>
            <person name="Su P."/>
            <person name="Kiefer A.F."/>
            <person name="Nichols A."/>
            <person name="Cepeda A.J."/>
            <person name="Yan W."/>
            <person name="Fan B."/>
            <person name="Jiang Y."/>
            <person name="Adhikari A."/>
            <person name="Zheng C.-J."/>
            <person name="Schuster L."/>
            <person name="Cowan T.M."/>
            <person name="Smanski M.J."/>
            <person name="Chevrette M.G."/>
            <person name="De Carvalho L.P.S."/>
            <person name="Shen B."/>
        </authorList>
    </citation>
    <scope>NUCLEOTIDE SEQUENCE [LARGE SCALE GENOMIC DNA]</scope>
    <source>
        <strain evidence="6 7">NPDC048274</strain>
    </source>
</reference>
<dbReference type="InterPro" id="IPR036390">
    <property type="entry name" value="WH_DNA-bd_sf"/>
</dbReference>
<evidence type="ECO:0000256" key="4">
    <source>
        <dbReference type="ARBA" id="ARBA00023163"/>
    </source>
</evidence>
<gene>
    <name evidence="6" type="ORF">AB0D65_16350</name>
</gene>
<protein>
    <submittedName>
        <fullName evidence="6">LysR family transcriptional regulator</fullName>
    </submittedName>
</protein>
<evidence type="ECO:0000313" key="7">
    <source>
        <dbReference type="Proteomes" id="UP001551582"/>
    </source>
</evidence>
<dbReference type="PANTHER" id="PTHR30126:SF39">
    <property type="entry name" value="HTH-TYPE TRANSCRIPTIONAL REGULATOR CYSL"/>
    <property type="match status" value="1"/>
</dbReference>
<dbReference type="PROSITE" id="PS50931">
    <property type="entry name" value="HTH_LYSR"/>
    <property type="match status" value="1"/>
</dbReference>
<sequence>MPAHESRDHVASLDLLLTFLEIYRAGSLSAAAQRLGLSQPAVTGQLARLEEQLGEQLFIRTSRGVTPTPGAAALASRVGRPLDEIRDVVSTANAQPTLYGTVRVGGAAEVMSLRVLPALAPLTGRGLCVHATLGLAEDLLSLLDSGQLDLVVSAVRPTHEALRAVPLIDEEFVLVAQPSVAHTVDPERLSTSPAEALAHLPLVTYSAELPIIRRYWRTEFGHRPPNPVAVIVPDLRAVLAAVTAGAGVSVLPRYIAAPALASGDLVQLHHSDVAPLNTLYLATRRQAPDNPALPLLHNHLRQAARDWGSL</sequence>
<dbReference type="PRINTS" id="PR00039">
    <property type="entry name" value="HTHLYSR"/>
</dbReference>
<comment type="similarity">
    <text evidence="1">Belongs to the LysR transcriptional regulatory family.</text>
</comment>
<keyword evidence="7" id="KW-1185">Reference proteome</keyword>
<accession>A0ABV3E7J6</accession>
<keyword evidence="2" id="KW-0805">Transcription regulation</keyword>
<evidence type="ECO:0000313" key="6">
    <source>
        <dbReference type="EMBL" id="MEU9352514.1"/>
    </source>
</evidence>
<dbReference type="Pfam" id="PF00126">
    <property type="entry name" value="HTH_1"/>
    <property type="match status" value="1"/>
</dbReference>
<proteinExistence type="inferred from homology"/>
<evidence type="ECO:0000259" key="5">
    <source>
        <dbReference type="PROSITE" id="PS50931"/>
    </source>
</evidence>
<dbReference type="Gene3D" id="1.10.10.10">
    <property type="entry name" value="Winged helix-like DNA-binding domain superfamily/Winged helix DNA-binding domain"/>
    <property type="match status" value="1"/>
</dbReference>
<dbReference type="Proteomes" id="UP001551582">
    <property type="component" value="Unassembled WGS sequence"/>
</dbReference>
<evidence type="ECO:0000256" key="3">
    <source>
        <dbReference type="ARBA" id="ARBA00023125"/>
    </source>
</evidence>